<comment type="caution">
    <text evidence="3">The sequence shown here is derived from an EMBL/GenBank/DDBJ whole genome shotgun (WGS) entry which is preliminary data.</text>
</comment>
<evidence type="ECO:0000256" key="2">
    <source>
        <dbReference type="SAM" id="SignalP"/>
    </source>
</evidence>
<gene>
    <name evidence="3" type="ORF">GCM10014713_50760</name>
</gene>
<dbReference type="Proteomes" id="UP000619486">
    <property type="component" value="Unassembled WGS sequence"/>
</dbReference>
<evidence type="ECO:0008006" key="5">
    <source>
        <dbReference type="Google" id="ProtNLM"/>
    </source>
</evidence>
<feature type="compositionally biased region" description="Low complexity" evidence="1">
    <location>
        <begin position="23"/>
        <end position="32"/>
    </location>
</feature>
<accession>A0A918LTE8</accession>
<keyword evidence="4" id="KW-1185">Reference proteome</keyword>
<dbReference type="PROSITE" id="PS51318">
    <property type="entry name" value="TAT"/>
    <property type="match status" value="1"/>
</dbReference>
<name>A0A918LTE8_9ACTN</name>
<organism evidence="3 4">
    <name type="scientific">Streptomyces purpureus</name>
    <dbReference type="NCBI Taxonomy" id="1951"/>
    <lineage>
        <taxon>Bacteria</taxon>
        <taxon>Bacillati</taxon>
        <taxon>Actinomycetota</taxon>
        <taxon>Actinomycetes</taxon>
        <taxon>Kitasatosporales</taxon>
        <taxon>Streptomycetaceae</taxon>
        <taxon>Streptomyces</taxon>
    </lineage>
</organism>
<evidence type="ECO:0000313" key="3">
    <source>
        <dbReference type="EMBL" id="GGT50564.1"/>
    </source>
</evidence>
<evidence type="ECO:0000313" key="4">
    <source>
        <dbReference type="Proteomes" id="UP000619486"/>
    </source>
</evidence>
<feature type="region of interest" description="Disordered" evidence="1">
    <location>
        <begin position="23"/>
        <end position="67"/>
    </location>
</feature>
<evidence type="ECO:0000256" key="1">
    <source>
        <dbReference type="SAM" id="MobiDB-lite"/>
    </source>
</evidence>
<feature type="chain" id="PRO_5036688912" description="Secreted protein" evidence="2">
    <location>
        <begin position="31"/>
        <end position="523"/>
    </location>
</feature>
<dbReference type="InterPro" id="IPR006311">
    <property type="entry name" value="TAT_signal"/>
</dbReference>
<keyword evidence="2" id="KW-0732">Signal</keyword>
<dbReference type="EMBL" id="BMQQ01000023">
    <property type="protein sequence ID" value="GGT50564.1"/>
    <property type="molecule type" value="Genomic_DNA"/>
</dbReference>
<feature type="signal peptide" evidence="2">
    <location>
        <begin position="1"/>
        <end position="30"/>
    </location>
</feature>
<reference evidence="3" key="2">
    <citation type="submission" date="2020-09" db="EMBL/GenBank/DDBJ databases">
        <authorList>
            <person name="Sun Q."/>
            <person name="Ohkuma M."/>
        </authorList>
    </citation>
    <scope>NUCLEOTIDE SEQUENCE</scope>
    <source>
        <strain evidence="3">JCM 3172</strain>
    </source>
</reference>
<feature type="region of interest" description="Disordered" evidence="1">
    <location>
        <begin position="292"/>
        <end position="313"/>
    </location>
</feature>
<sequence>MSRSRIRRAWLTACTAATLTLTGLTTPAQAEEPTPPSATDSTIQEPRAQDAPAPTVGAQAWSGPGGPASSAGFTLAAGAMNAETSRRVARLDAVLPKQGVQNLLAAANRDMAPWCAERDPFGSAPDPEIKYCLQNDDSISREWIPQAITGVSDAMDNEKWGEAENIVLFGSYDGWDPGRDSNDNGVGDCNEEELAKEDACNQKGVRVTFSQSRINPATSRPEIKYRHVLLAWAYENSADHISYDAVHAKESTLQKGVHAGGMVWYGNYLYLADTRNGIRVFDMRKIMDLDPDGDPSTRDKMGADTDGVNTTSNVQDKTKIGRHNNVWYSFGYRYVMPQVAAWTFKAPQQNPKGSYACTDTNAPKASYLSLDRSTVPDRLIMGEYCRPEAGYLSTGRVSSYPVAALEARSGEVAAEGWANYLPKEGIQGFAAHNGDYYFNQSTGPGVNGNLWRATRTDGKLVARTNPVKTATGPEDLYIERGKGRLWSVSEHSKTAKDLAGESCTALCERVLYGYKLDWLQAQP</sequence>
<feature type="compositionally biased region" description="Low complexity" evidence="1">
    <location>
        <begin position="57"/>
        <end position="67"/>
    </location>
</feature>
<protein>
    <recommendedName>
        <fullName evidence="5">Secreted protein</fullName>
    </recommendedName>
</protein>
<dbReference type="AlphaFoldDB" id="A0A918LTE8"/>
<dbReference type="RefSeq" id="WP_189203887.1">
    <property type="nucleotide sequence ID" value="NZ_BMQQ01000023.1"/>
</dbReference>
<proteinExistence type="predicted"/>
<reference evidence="3" key="1">
    <citation type="journal article" date="2014" name="Int. J. Syst. Evol. Microbiol.">
        <title>Complete genome sequence of Corynebacterium casei LMG S-19264T (=DSM 44701T), isolated from a smear-ripened cheese.</title>
        <authorList>
            <consortium name="US DOE Joint Genome Institute (JGI-PGF)"/>
            <person name="Walter F."/>
            <person name="Albersmeier A."/>
            <person name="Kalinowski J."/>
            <person name="Ruckert C."/>
        </authorList>
    </citation>
    <scope>NUCLEOTIDE SEQUENCE</scope>
    <source>
        <strain evidence="3">JCM 3172</strain>
    </source>
</reference>